<reference evidence="1 2" key="2">
    <citation type="submission" date="2013-09" db="EMBL/GenBank/DDBJ databases">
        <title>Whole genome comparison of six Crocosphaera watsonii strains with differing phenotypes.</title>
        <authorList>
            <person name="Bench S.R."/>
            <person name="Heller P."/>
            <person name="Frank I."/>
            <person name="Arciniega M."/>
            <person name="Shilova I.N."/>
            <person name="Zehr J.P."/>
        </authorList>
    </citation>
    <scope>NUCLEOTIDE SEQUENCE [LARGE SCALE GENOMIC DNA]</scope>
    <source>
        <strain evidence="1 2">WH 0402</strain>
    </source>
</reference>
<accession>T2JSW6</accession>
<dbReference type="AlphaFoldDB" id="T2JSW6"/>
<organism evidence="1 2">
    <name type="scientific">Crocosphaera watsonii WH 0402</name>
    <dbReference type="NCBI Taxonomy" id="1284629"/>
    <lineage>
        <taxon>Bacteria</taxon>
        <taxon>Bacillati</taxon>
        <taxon>Cyanobacteriota</taxon>
        <taxon>Cyanophyceae</taxon>
        <taxon>Oscillatoriophycideae</taxon>
        <taxon>Chroococcales</taxon>
        <taxon>Aphanothecaceae</taxon>
        <taxon>Crocosphaera</taxon>
    </lineage>
</organism>
<comment type="caution">
    <text evidence="1">The sequence shown here is derived from an EMBL/GenBank/DDBJ whole genome shotgun (WGS) entry which is preliminary data.</text>
</comment>
<dbReference type="EMBL" id="CAQN01000706">
    <property type="protein sequence ID" value="CCQ68154.1"/>
    <property type="molecule type" value="Genomic_DNA"/>
</dbReference>
<dbReference type="Proteomes" id="UP000018130">
    <property type="component" value="Unassembled WGS sequence"/>
</dbReference>
<sequence length="64" mass="7187">MQARSLITPLYLRDTERVLAMENRARFVSEPSSSPDNSVFAPPQTNLWGEALNLNKLEVNNGIN</sequence>
<protein>
    <submittedName>
        <fullName evidence="1">ATPase</fullName>
    </submittedName>
</protein>
<name>T2JSW6_CROWT</name>
<proteinExistence type="predicted"/>
<reference evidence="1 2" key="1">
    <citation type="submission" date="2013-01" db="EMBL/GenBank/DDBJ databases">
        <authorList>
            <person name="Bench S."/>
        </authorList>
    </citation>
    <scope>NUCLEOTIDE SEQUENCE [LARGE SCALE GENOMIC DNA]</scope>
    <source>
        <strain evidence="1 2">WH 0402</strain>
    </source>
</reference>
<evidence type="ECO:0000313" key="2">
    <source>
        <dbReference type="Proteomes" id="UP000018130"/>
    </source>
</evidence>
<evidence type="ECO:0000313" key="1">
    <source>
        <dbReference type="EMBL" id="CCQ68154.1"/>
    </source>
</evidence>
<gene>
    <name evidence="1" type="ORF">CWATWH0402_335</name>
</gene>